<feature type="domain" description="Reverse transcriptase Ty1/copia-type" evidence="1">
    <location>
        <begin position="5"/>
        <end position="74"/>
    </location>
</feature>
<comment type="caution">
    <text evidence="2">The sequence shown here is derived from an EMBL/GenBank/DDBJ whole genome shotgun (WGS) entry which is preliminary data.</text>
</comment>
<dbReference type="Proteomes" id="UP000765509">
    <property type="component" value="Unassembled WGS sequence"/>
</dbReference>
<keyword evidence="3" id="KW-1185">Reference proteome</keyword>
<proteinExistence type="predicted"/>
<evidence type="ECO:0000313" key="2">
    <source>
        <dbReference type="EMBL" id="MBW0589328.1"/>
    </source>
</evidence>
<evidence type="ECO:0000259" key="1">
    <source>
        <dbReference type="Pfam" id="PF07727"/>
    </source>
</evidence>
<sequence length="89" mass="9926">MHKSRKAMIWIHVDNGIIAAADEGLLLQLRKELGKSFKLKWEENVNSIVGINILEMGGGYKLSQQQLIKLIVESSWDGTPSTKLPLPAK</sequence>
<name>A0A9Q3KXF8_9BASI</name>
<dbReference type="AlphaFoldDB" id="A0A9Q3KXF8"/>
<gene>
    <name evidence="2" type="ORF">O181_129043</name>
</gene>
<evidence type="ECO:0000313" key="3">
    <source>
        <dbReference type="Proteomes" id="UP000765509"/>
    </source>
</evidence>
<reference evidence="2" key="1">
    <citation type="submission" date="2021-03" db="EMBL/GenBank/DDBJ databases">
        <title>Draft genome sequence of rust myrtle Austropuccinia psidii MF-1, a brazilian biotype.</title>
        <authorList>
            <person name="Quecine M.C."/>
            <person name="Pachon D.M.R."/>
            <person name="Bonatelli M.L."/>
            <person name="Correr F.H."/>
            <person name="Franceschini L.M."/>
            <person name="Leite T.F."/>
            <person name="Margarido G.R.A."/>
            <person name="Almeida C.A."/>
            <person name="Ferrarezi J.A."/>
            <person name="Labate C.A."/>
        </authorList>
    </citation>
    <scope>NUCLEOTIDE SEQUENCE</scope>
    <source>
        <strain evidence="2">MF-1</strain>
    </source>
</reference>
<protein>
    <recommendedName>
        <fullName evidence="1">Reverse transcriptase Ty1/copia-type domain-containing protein</fullName>
    </recommendedName>
</protein>
<organism evidence="2 3">
    <name type="scientific">Austropuccinia psidii MF-1</name>
    <dbReference type="NCBI Taxonomy" id="1389203"/>
    <lineage>
        <taxon>Eukaryota</taxon>
        <taxon>Fungi</taxon>
        <taxon>Dikarya</taxon>
        <taxon>Basidiomycota</taxon>
        <taxon>Pucciniomycotina</taxon>
        <taxon>Pucciniomycetes</taxon>
        <taxon>Pucciniales</taxon>
        <taxon>Sphaerophragmiaceae</taxon>
        <taxon>Austropuccinia</taxon>
    </lineage>
</organism>
<dbReference type="OrthoDB" id="2515662at2759"/>
<dbReference type="EMBL" id="AVOT02133788">
    <property type="protein sequence ID" value="MBW0589328.1"/>
    <property type="molecule type" value="Genomic_DNA"/>
</dbReference>
<accession>A0A9Q3KXF8</accession>
<dbReference type="InterPro" id="IPR013103">
    <property type="entry name" value="RVT_2"/>
</dbReference>
<dbReference type="Pfam" id="PF07727">
    <property type="entry name" value="RVT_2"/>
    <property type="match status" value="1"/>
</dbReference>